<evidence type="ECO:0000256" key="1">
    <source>
        <dbReference type="ARBA" id="ARBA00022737"/>
    </source>
</evidence>
<evidence type="ECO:0000256" key="2">
    <source>
        <dbReference type="ARBA" id="ARBA00023004"/>
    </source>
</evidence>
<keyword evidence="5" id="KW-1185">Reference proteome</keyword>
<dbReference type="EMBL" id="SNSC02000004">
    <property type="protein sequence ID" value="TID25230.1"/>
    <property type="molecule type" value="Genomic_DNA"/>
</dbReference>
<dbReference type="Proteomes" id="UP000298493">
    <property type="component" value="Unassembled WGS sequence"/>
</dbReference>
<dbReference type="InterPro" id="IPR015915">
    <property type="entry name" value="Kelch-typ_b-propeller"/>
</dbReference>
<dbReference type="OrthoDB" id="10250130at2759"/>
<dbReference type="PANTHER" id="PTHR47435:SF4">
    <property type="entry name" value="KELCH REPEAT PROTEIN (AFU_ORTHOLOGUE AFUA_5G12780)"/>
    <property type="match status" value="1"/>
</dbReference>
<protein>
    <submittedName>
        <fullName evidence="4">Kelch domain-containing protein</fullName>
    </submittedName>
</protein>
<name>A0A4Z1PND2_9PEZI</name>
<comment type="caution">
    <text evidence="4">The sequence shown here is derived from an EMBL/GenBank/DDBJ whole genome shotgun (WGS) entry which is preliminary data.</text>
</comment>
<evidence type="ECO:0000256" key="3">
    <source>
        <dbReference type="SAM" id="MobiDB-lite"/>
    </source>
</evidence>
<dbReference type="GO" id="GO:0019760">
    <property type="term" value="P:glucosinolate metabolic process"/>
    <property type="evidence" value="ECO:0007669"/>
    <property type="project" value="UniProtKB-ARBA"/>
</dbReference>
<keyword evidence="1" id="KW-0677">Repeat</keyword>
<keyword evidence="2" id="KW-0408">Iron</keyword>
<dbReference type="Gene3D" id="2.120.10.80">
    <property type="entry name" value="Kelch-type beta propeller"/>
    <property type="match status" value="2"/>
</dbReference>
<dbReference type="SUPFAM" id="SSF117281">
    <property type="entry name" value="Kelch motif"/>
    <property type="match status" value="1"/>
</dbReference>
<accession>A0A4Z1PND2</accession>
<sequence length="541" mass="58108">MSTQSPLEKEDTFYAGALKRTGTILGDAREGITKSTASLSENASFGLKRSGTIIQNARTNAWESLQKSGTVLGSARQGLLKRSGTLSQSAWEKLQSTGLVAKEGEAAKEEDTTKRKGSWSQWASSYTKSYYNPQRTIKASFREIAGVTLSRSNHSISVINGRAYIFGGDLPSGQLANNDMHLVILPSSSVLEADYKSIPARPQIKDGPVPAPRRGHTAVVVENDIYIFGGQTGSKSPEEVGRVWVYDVVSARWSFHDPKADAPYPPSRYMHSAVSSDEPGPANPSENTVDLQKQEMDASKTVPVPPPSDSWGTIFIYGGKSVDGETILNDVWGFDITAKVWYPLPPAPSPARIGASFILTDDILYRVGGEIEQGKTPRIDFLEVGGLLKVKERGEAFYKVALPALLREWTTAPLTAPITASVIRQVDSGTGKKLLLPIATGKKTLSAVDVTPSGNTRMAGVDFPSEQSSDPKSVVDVSVQYLDIYKDVVKEEDSAKVAFKAVAGFAVCAGSEVEAANLVVWGGKEENGNAIDKGYLVTVGS</sequence>
<organism evidence="4 5">
    <name type="scientific">Venturia nashicola</name>
    <dbReference type="NCBI Taxonomy" id="86259"/>
    <lineage>
        <taxon>Eukaryota</taxon>
        <taxon>Fungi</taxon>
        <taxon>Dikarya</taxon>
        <taxon>Ascomycota</taxon>
        <taxon>Pezizomycotina</taxon>
        <taxon>Dothideomycetes</taxon>
        <taxon>Pleosporomycetidae</taxon>
        <taxon>Venturiales</taxon>
        <taxon>Venturiaceae</taxon>
        <taxon>Venturia</taxon>
    </lineage>
</organism>
<dbReference type="AlphaFoldDB" id="A0A4Z1PND2"/>
<proteinExistence type="predicted"/>
<dbReference type="Pfam" id="PF24681">
    <property type="entry name" value="Kelch_KLHDC2_KLHL20_DRC7"/>
    <property type="match status" value="1"/>
</dbReference>
<dbReference type="PANTHER" id="PTHR47435">
    <property type="entry name" value="KELCH REPEAT PROTEIN (AFU_ORTHOLOGUE AFUA_5G12780)"/>
    <property type="match status" value="1"/>
</dbReference>
<reference evidence="4 5" key="1">
    <citation type="submission" date="2019-04" db="EMBL/GenBank/DDBJ databases">
        <title>High contiguity whole genome sequence and gene annotation resource for two Venturia nashicola isolates.</title>
        <authorList>
            <person name="Prokchorchik M."/>
            <person name="Won K."/>
            <person name="Lee Y."/>
            <person name="Choi E.D."/>
            <person name="Segonzac C."/>
            <person name="Sohn K.H."/>
        </authorList>
    </citation>
    <scope>NUCLEOTIDE SEQUENCE [LARGE SCALE GENOMIC DNA]</scope>
    <source>
        <strain evidence="4 5">PRI2</strain>
    </source>
</reference>
<dbReference type="STRING" id="86259.A0A4Z1PND2"/>
<feature type="region of interest" description="Disordered" evidence="3">
    <location>
        <begin position="266"/>
        <end position="305"/>
    </location>
</feature>
<evidence type="ECO:0000313" key="5">
    <source>
        <dbReference type="Proteomes" id="UP000298493"/>
    </source>
</evidence>
<evidence type="ECO:0000313" key="4">
    <source>
        <dbReference type="EMBL" id="TID25230.1"/>
    </source>
</evidence>
<gene>
    <name evidence="4" type="ORF">E6O75_ATG04435</name>
</gene>